<comment type="caution">
    <text evidence="1">The sequence shown here is derived from an EMBL/GenBank/DDBJ whole genome shotgun (WGS) entry which is preliminary data.</text>
</comment>
<organism evidence="1 2">
    <name type="scientific">Liparis tanakae</name>
    <name type="common">Tanaka's snailfish</name>
    <dbReference type="NCBI Taxonomy" id="230148"/>
    <lineage>
        <taxon>Eukaryota</taxon>
        <taxon>Metazoa</taxon>
        <taxon>Chordata</taxon>
        <taxon>Craniata</taxon>
        <taxon>Vertebrata</taxon>
        <taxon>Euteleostomi</taxon>
        <taxon>Actinopterygii</taxon>
        <taxon>Neopterygii</taxon>
        <taxon>Teleostei</taxon>
        <taxon>Neoteleostei</taxon>
        <taxon>Acanthomorphata</taxon>
        <taxon>Eupercaria</taxon>
        <taxon>Perciformes</taxon>
        <taxon>Cottioidei</taxon>
        <taxon>Cottales</taxon>
        <taxon>Liparidae</taxon>
        <taxon>Liparis</taxon>
    </lineage>
</organism>
<accession>A0A4Z2IYW5</accession>
<reference evidence="1 2" key="1">
    <citation type="submission" date="2019-03" db="EMBL/GenBank/DDBJ databases">
        <title>First draft genome of Liparis tanakae, snailfish: a comprehensive survey of snailfish specific genes.</title>
        <authorList>
            <person name="Kim W."/>
            <person name="Song I."/>
            <person name="Jeong J.-H."/>
            <person name="Kim D."/>
            <person name="Kim S."/>
            <person name="Ryu S."/>
            <person name="Song J.Y."/>
            <person name="Lee S.K."/>
        </authorList>
    </citation>
    <scope>NUCLEOTIDE SEQUENCE [LARGE SCALE GENOMIC DNA]</scope>
    <source>
        <tissue evidence="1">Muscle</tissue>
    </source>
</reference>
<dbReference type="AlphaFoldDB" id="A0A4Z2IYW5"/>
<keyword evidence="2" id="KW-1185">Reference proteome</keyword>
<name>A0A4Z2IYW5_9TELE</name>
<gene>
    <name evidence="1" type="ORF">EYF80_006683</name>
</gene>
<dbReference type="Proteomes" id="UP000314294">
    <property type="component" value="Unassembled WGS sequence"/>
</dbReference>
<proteinExistence type="predicted"/>
<sequence>MEPVSLYLAKILLTQPCETRSCRLMSHEVGHIESLAKGKVAHYSRLSLFVKASVGAPTGKGRM</sequence>
<dbReference type="EMBL" id="SRLO01000035">
    <property type="protein sequence ID" value="TNN83076.1"/>
    <property type="molecule type" value="Genomic_DNA"/>
</dbReference>
<evidence type="ECO:0000313" key="2">
    <source>
        <dbReference type="Proteomes" id="UP000314294"/>
    </source>
</evidence>
<evidence type="ECO:0000313" key="1">
    <source>
        <dbReference type="EMBL" id="TNN83076.1"/>
    </source>
</evidence>
<protein>
    <submittedName>
        <fullName evidence="1">Uncharacterized protein</fullName>
    </submittedName>
</protein>